<dbReference type="FunFam" id="1.25.40.420:FF:000012">
    <property type="entry name" value="BTB/POZ and TAZ domain-containing protein 2"/>
    <property type="match status" value="1"/>
</dbReference>
<evidence type="ECO:0000259" key="3">
    <source>
        <dbReference type="PROSITE" id="PS50097"/>
    </source>
</evidence>
<feature type="compositionally biased region" description="Basic and acidic residues" evidence="2">
    <location>
        <begin position="206"/>
        <end position="216"/>
    </location>
</feature>
<dbReference type="AlphaFoldDB" id="A0A8J2RJK5"/>
<evidence type="ECO:0000313" key="4">
    <source>
        <dbReference type="EMBL" id="CAH0103768.1"/>
    </source>
</evidence>
<protein>
    <recommendedName>
        <fullName evidence="3">BTB domain-containing protein</fullName>
    </recommendedName>
</protein>
<dbReference type="FunFam" id="3.30.710.10:FF:000226">
    <property type="entry name" value="Uncharacterized protein"/>
    <property type="match status" value="1"/>
</dbReference>
<dbReference type="GO" id="GO:0046872">
    <property type="term" value="F:metal ion binding"/>
    <property type="evidence" value="ECO:0007669"/>
    <property type="project" value="UniProtKB-KW"/>
</dbReference>
<gene>
    <name evidence="4" type="ORF">DGAL_LOCUS6441</name>
</gene>
<dbReference type="Gene3D" id="3.30.710.10">
    <property type="entry name" value="Potassium Channel Kv1.1, Chain A"/>
    <property type="match status" value="1"/>
</dbReference>
<evidence type="ECO:0000256" key="1">
    <source>
        <dbReference type="ARBA" id="ARBA00022723"/>
    </source>
</evidence>
<dbReference type="InterPro" id="IPR011333">
    <property type="entry name" value="SKP1/BTB/POZ_sf"/>
</dbReference>
<organism evidence="4 5">
    <name type="scientific">Daphnia galeata</name>
    <dbReference type="NCBI Taxonomy" id="27404"/>
    <lineage>
        <taxon>Eukaryota</taxon>
        <taxon>Metazoa</taxon>
        <taxon>Ecdysozoa</taxon>
        <taxon>Arthropoda</taxon>
        <taxon>Crustacea</taxon>
        <taxon>Branchiopoda</taxon>
        <taxon>Diplostraca</taxon>
        <taxon>Cladocera</taxon>
        <taxon>Anomopoda</taxon>
        <taxon>Daphniidae</taxon>
        <taxon>Daphnia</taxon>
    </lineage>
</organism>
<evidence type="ECO:0000256" key="2">
    <source>
        <dbReference type="SAM" id="MobiDB-lite"/>
    </source>
</evidence>
<feature type="compositionally biased region" description="Polar residues" evidence="2">
    <location>
        <begin position="217"/>
        <end position="228"/>
    </location>
</feature>
<feature type="region of interest" description="Disordered" evidence="2">
    <location>
        <begin position="42"/>
        <end position="61"/>
    </location>
</feature>
<name>A0A8J2RJK5_9CRUS</name>
<feature type="region of interest" description="Disordered" evidence="2">
    <location>
        <begin position="206"/>
        <end position="228"/>
    </location>
</feature>
<dbReference type="InterPro" id="IPR000210">
    <property type="entry name" value="BTB/POZ_dom"/>
</dbReference>
<dbReference type="GO" id="GO:0005516">
    <property type="term" value="F:calmodulin binding"/>
    <property type="evidence" value="ECO:0007669"/>
    <property type="project" value="UniProtKB-ARBA"/>
</dbReference>
<dbReference type="Gene3D" id="1.25.40.420">
    <property type="match status" value="1"/>
</dbReference>
<dbReference type="PROSITE" id="PS50097">
    <property type="entry name" value="BTB"/>
    <property type="match status" value="1"/>
</dbReference>
<comment type="caution">
    <text evidence="4">The sequence shown here is derived from an EMBL/GenBank/DDBJ whole genome shotgun (WGS) entry which is preliminary data.</text>
</comment>
<dbReference type="EMBL" id="CAKKLH010000113">
    <property type="protein sequence ID" value="CAH0103768.1"/>
    <property type="molecule type" value="Genomic_DNA"/>
</dbReference>
<keyword evidence="5" id="KW-1185">Reference proteome</keyword>
<feature type="domain" description="BTB" evidence="3">
    <location>
        <begin position="317"/>
        <end position="385"/>
    </location>
</feature>
<dbReference type="OrthoDB" id="6431021at2759"/>
<dbReference type="SUPFAM" id="SSF54695">
    <property type="entry name" value="POZ domain"/>
    <property type="match status" value="1"/>
</dbReference>
<dbReference type="GO" id="GO:0042542">
    <property type="term" value="P:response to hydrogen peroxide"/>
    <property type="evidence" value="ECO:0007669"/>
    <property type="project" value="UniProtKB-ARBA"/>
</dbReference>
<dbReference type="CDD" id="cd18186">
    <property type="entry name" value="BTB_POZ_ZBTB_KLHL-like"/>
    <property type="match status" value="1"/>
</dbReference>
<dbReference type="GO" id="GO:0009751">
    <property type="term" value="P:response to salicylic acid"/>
    <property type="evidence" value="ECO:0007669"/>
    <property type="project" value="UniProtKB-ARBA"/>
</dbReference>
<sequence length="482" mass="54277">MPFSFGTPVASLPNKREVAISVERVRSGLFYIHSQWEKPQLKTSSSEDLSFNDGSEQTDAIPSCTQEDTISQQSIGLFGHRGMSSASSSFYKKHRPGPRRGVTATPNVRNVVKFGVSSESGSNTTLPQNFAFQSVVDSISSTQENCANGTADTVYETNQQVVYVSDFVIDGQSYTLKASFIRSNAKIVGSLELTQVETKSIDATEETFKDGGKDESNPSSSTLEEDLNQQQQPSAVWANFNGGMAKILKSMDSDHRQWRSDDFDGRFAYSERLFSVDEWKQWKSLTCLLWIEFETFSGGEKRVLKQLADMYIQQNHCDVQFTFKGDQHVGGHVNILVARSSVFAAMFEHDMKEAATGEVEIEDVQPDIFKQLLHYIYSGRLSTPLTETTAQPLFVAADKYDINDLKEECVFFLLTCVRVDNAISLFVWAHLHSVDELHQVTLSFMTLHGKEVCHLKEWEDLTKNYPELCMLATRRIIDRMSI</sequence>
<dbReference type="PANTHER" id="PTHR24413">
    <property type="entry name" value="SPECKLE-TYPE POZ PROTEIN"/>
    <property type="match status" value="1"/>
</dbReference>
<keyword evidence="1" id="KW-0479">Metal-binding</keyword>
<dbReference type="SMART" id="SM00225">
    <property type="entry name" value="BTB"/>
    <property type="match status" value="1"/>
</dbReference>
<evidence type="ECO:0000313" key="5">
    <source>
        <dbReference type="Proteomes" id="UP000789390"/>
    </source>
</evidence>
<proteinExistence type="predicted"/>
<dbReference type="Pfam" id="PF00651">
    <property type="entry name" value="BTB"/>
    <property type="match status" value="1"/>
</dbReference>
<dbReference type="Proteomes" id="UP000789390">
    <property type="component" value="Unassembled WGS sequence"/>
</dbReference>
<accession>A0A8J2RJK5</accession>
<reference evidence="4" key="1">
    <citation type="submission" date="2021-11" db="EMBL/GenBank/DDBJ databases">
        <authorList>
            <person name="Schell T."/>
        </authorList>
    </citation>
    <scope>NUCLEOTIDE SEQUENCE</scope>
    <source>
        <strain evidence="4">M5</strain>
    </source>
</reference>